<dbReference type="SUPFAM" id="SSF48452">
    <property type="entry name" value="TPR-like"/>
    <property type="match status" value="1"/>
</dbReference>
<proteinExistence type="predicted"/>
<dbReference type="Gene3D" id="1.25.40.10">
    <property type="entry name" value="Tetratricopeptide repeat domain"/>
    <property type="match status" value="1"/>
</dbReference>
<sequence length="892" mass="104697">MRDPETSFIQSRKSLERKIFKVRRNVFPPILTNRAPQNLSTTNNKRSSTKHSIKDSKKVRFHVSEPSSSYSQSSGDISSSSNDDQEVCHQNIPSSSLNSNKNLSNNEETTAKFTFETKNNFYFKYFIKKNFEKDEDEMSDLSCSSNNSSNYVENEWSDLEENNQRSRESEEAELKERFKEAFSQLSKGEYEKAAQICTSILIHPIMQNFYVSDWEAFDWIENKRKKEIGSIIHSDMAKIYFNINLALIGILDNSLDFYIQALSIHPELKDLWFLAGITASKQKDWRSARFCFGHCDDDIRKLEALILVNFCEQNFLECTFTLNKLFNIYPKHEFGLFIYSFISKSFPLWKEFLSNKNIEKEEEIKIEEYKFRHILNKFEQLIKTNNSNNSTQFGLFSSVLNKLLPKFAPLKIKLRNDMRMEDIGICLCNIFDRIEQFSSATQNQDDLMQIDQVETVHNVNNVSKNTAKENCNGTLREKSATIEQQPEVTTISENEQLSTTFSSDIEIIEEKQSNNNKSKDEYFNGNNKLIKLNRKRILNWAEKTKLKEKYYQKRSQHQPYREQNENSALLRRSERVQNSPKYFNIAESWAWNFTKLMRLANNSLQNRTLDPLINYRWIEDLPNFNPLIEAFVEASKNENWEFSQYLYKFLQFICEKKNVGLTLGQAEIFRQVYIRWSSTFLNLSLDNTQQTIDLLIHQMAAELGSHRALSILQLFFDGELNFNNNKNMRPPKLNTQKEKEVAEINFDKNKLNKNQLDLFKWIFERIANEQKEEKLKDKPEGTDIIGETTSTDTQNNSVSEQNERLRDLEIRYRWLTSNLQPNELGLLLQQQSSESIHFAYIYCQLKIALNLIINSENGNNVKIFTNANFGINCLSKRNLEEFLKKKVGEYEI</sequence>
<dbReference type="EMBL" id="CAJEWN010000016">
    <property type="protein sequence ID" value="CAD2135051.1"/>
    <property type="molecule type" value="Genomic_DNA"/>
</dbReference>
<reference evidence="2 3" key="1">
    <citation type="submission" date="2020-08" db="EMBL/GenBank/DDBJ databases">
        <authorList>
            <person name="Koutsovoulos G."/>
            <person name="Danchin GJ E."/>
        </authorList>
    </citation>
    <scope>NUCLEOTIDE SEQUENCE [LARGE SCALE GENOMIC DNA]</scope>
</reference>
<dbReference type="AlphaFoldDB" id="A0A6V7TUF5"/>
<feature type="compositionally biased region" description="Polar residues" evidence="1">
    <location>
        <begin position="787"/>
        <end position="800"/>
    </location>
</feature>
<evidence type="ECO:0000313" key="2">
    <source>
        <dbReference type="EMBL" id="CAD2135051.1"/>
    </source>
</evidence>
<feature type="region of interest" description="Disordered" evidence="1">
    <location>
        <begin position="138"/>
        <end position="171"/>
    </location>
</feature>
<feature type="compositionally biased region" description="Low complexity" evidence="1">
    <location>
        <begin position="140"/>
        <end position="154"/>
    </location>
</feature>
<comment type="caution">
    <text evidence="2">The sequence shown here is derived from an EMBL/GenBank/DDBJ whole genome shotgun (WGS) entry which is preliminary data.</text>
</comment>
<evidence type="ECO:0000313" key="3">
    <source>
        <dbReference type="Proteomes" id="UP000580250"/>
    </source>
</evidence>
<feature type="region of interest" description="Disordered" evidence="1">
    <location>
        <begin position="773"/>
        <end position="800"/>
    </location>
</feature>
<protein>
    <submittedName>
        <fullName evidence="2">Uncharacterized protein</fullName>
    </submittedName>
</protein>
<name>A0A6V7TUF5_MELEN</name>
<gene>
    <name evidence="2" type="ORF">MENT_LOCUS4580</name>
</gene>
<dbReference type="OrthoDB" id="269919at2759"/>
<feature type="compositionally biased region" description="Low complexity" evidence="1">
    <location>
        <begin position="94"/>
        <end position="104"/>
    </location>
</feature>
<evidence type="ECO:0000256" key="1">
    <source>
        <dbReference type="SAM" id="MobiDB-lite"/>
    </source>
</evidence>
<dbReference type="Proteomes" id="UP000580250">
    <property type="component" value="Unassembled WGS sequence"/>
</dbReference>
<dbReference type="InterPro" id="IPR011990">
    <property type="entry name" value="TPR-like_helical_dom_sf"/>
</dbReference>
<feature type="compositionally biased region" description="Low complexity" evidence="1">
    <location>
        <begin position="64"/>
        <end position="81"/>
    </location>
</feature>
<feature type="region of interest" description="Disordered" evidence="1">
    <location>
        <begin position="32"/>
        <end position="104"/>
    </location>
</feature>
<accession>A0A6V7TUF5</accession>
<organism evidence="2 3">
    <name type="scientific">Meloidogyne enterolobii</name>
    <name type="common">Root-knot nematode worm</name>
    <name type="synonym">Meloidogyne mayaguensis</name>
    <dbReference type="NCBI Taxonomy" id="390850"/>
    <lineage>
        <taxon>Eukaryota</taxon>
        <taxon>Metazoa</taxon>
        <taxon>Ecdysozoa</taxon>
        <taxon>Nematoda</taxon>
        <taxon>Chromadorea</taxon>
        <taxon>Rhabditida</taxon>
        <taxon>Tylenchina</taxon>
        <taxon>Tylenchomorpha</taxon>
        <taxon>Tylenchoidea</taxon>
        <taxon>Meloidogynidae</taxon>
        <taxon>Meloidogyninae</taxon>
        <taxon>Meloidogyne</taxon>
    </lineage>
</organism>
<feature type="compositionally biased region" description="Basic and acidic residues" evidence="1">
    <location>
        <begin position="162"/>
        <end position="171"/>
    </location>
</feature>
<feature type="compositionally biased region" description="Polar residues" evidence="1">
    <location>
        <begin position="34"/>
        <end position="46"/>
    </location>
</feature>